<comment type="caution">
    <text evidence="11">The sequence shown here is derived from an EMBL/GenBank/DDBJ whole genome shotgun (WGS) entry which is preliminary data.</text>
</comment>
<feature type="coiled-coil region" evidence="9">
    <location>
        <begin position="359"/>
        <end position="417"/>
    </location>
</feature>
<feature type="coiled-coil region" evidence="9">
    <location>
        <begin position="193"/>
        <end position="241"/>
    </location>
</feature>
<comment type="similarity">
    <text evidence="3">Belongs to the glycosyltransferase 1 family. Bacterial/plant glycogen synthase subfamily.</text>
</comment>
<accession>A0A9P1DXK0</accession>
<comment type="catalytic activity">
    <reaction evidence="1">
        <text>[(1-&gt;4)-alpha-D-glucosyl](n) + ADP-alpha-D-glucose = [(1-&gt;4)-alpha-D-glucosyl](n+1) + ADP + H(+)</text>
        <dbReference type="Rhea" id="RHEA:18189"/>
        <dbReference type="Rhea" id="RHEA-COMP:9584"/>
        <dbReference type="Rhea" id="RHEA-COMP:9587"/>
        <dbReference type="ChEBI" id="CHEBI:15378"/>
        <dbReference type="ChEBI" id="CHEBI:15444"/>
        <dbReference type="ChEBI" id="CHEBI:57498"/>
        <dbReference type="ChEBI" id="CHEBI:456216"/>
        <dbReference type="EC" id="2.4.1.21"/>
    </reaction>
</comment>
<protein>
    <recommendedName>
        <fullName evidence="4">starch synthase</fullName>
        <ecNumber evidence="4">2.4.1.21</ecNumber>
    </recommendedName>
</protein>
<name>A0A9P1DXK0_CUSEU</name>
<dbReference type="GO" id="GO:0009011">
    <property type="term" value="F:alpha-1,4-glucan glucosyltransferase (ADP-glucose donor) activity"/>
    <property type="evidence" value="ECO:0007669"/>
    <property type="project" value="UniProtKB-EC"/>
</dbReference>
<evidence type="ECO:0000256" key="7">
    <source>
        <dbReference type="ARBA" id="ARBA00022922"/>
    </source>
</evidence>
<sequence length="1024" mass="115871">MESRLSAPLLSRQWFPGFGGKGRLILGKQLNMRFLCPLRAHLPLPVSCKMQQRHISLHNKRQRDKKIILECPTNADIQSIRGEDVPEDTSLDNSAPNSKAETLSAVNIDNAIEVENTDVKEANSIQLSKDETPGGKLEIPLEAKSFYEKEAHSQPLFNEEIKSEGSIGLVTEAERSYEKDSIGANEEKTNVQLQDLVGMIRNAEKNIHLLNEARIHALEDLEKIHGEKEVLQGEINMLEIKLAKTDAHNSAYISKGTVAYSVNEELDTLRVENASLKDDLKSLTAELSNVKGAGERIQMLEKERLFLESSLKELEYKLAVSQEDVLKQSALKFECKSLYHKVESLQELLHKTTKQADQAALVLQQNLELQKKVDRLEKSLEEANVYKLSSEKLHKHNELMQRKIKLLDESLQRSDEEIRSYIHLYEDSVNEFQVTLGNLKEERKKRASDEPVDDMPREFWSRLLLMIDGWSLEKKITMDDAKLLRNMVWRRDRLVYDKYMLCKEKSEHEVIATFLRLTSPPASQGLHIVHIAAELAPVAKVGGLGDVVTGLCKALQKKGHLVEIVLPKYDCMQYELVSDIRALDVMVESYFDGVLFKSKIWIGTVEGLPVYFIEPQHPGDFFCRGQFYGEHDDFKRFSFFSRAALELLLQAGKRPDIIHCHDWQTAFIAPLYWDLYVPKGLDSARICFTCHNFEYQGSALASELASCGLDVSHLNRADRMQDNSSHDRINPVKGAIVFSNIVTTVSPTYAQEVRTVEGGKGLHSTIRCHAKKFIGILNGIDSDAWNPASDTFLKAQYNASDFEGKAENKEALRSRLGLSSADKSQPLVGCITRLVPQKGVHLIRHAIYRTLELGGQFILLGSSPVSHIQREFEDISNHFQNHEHARLVLKYDESLSRLIFAASDMFIIPSIFEPCGLTQMIAMRYGSIPIARKTGGLNDSVFDVDDDTIPIQFRNGFTFLTADEQGLSNALERAFNHFNKKSEGWRQLVQKDMSIDFSWNSSASQYEELYQKAAAKARGASTRS</sequence>
<evidence type="ECO:0000256" key="6">
    <source>
        <dbReference type="ARBA" id="ARBA00022679"/>
    </source>
</evidence>
<dbReference type="Pfam" id="PF13692">
    <property type="entry name" value="Glyco_trans_1_4"/>
    <property type="match status" value="1"/>
</dbReference>
<dbReference type="AlphaFoldDB" id="A0A9P1DXK0"/>
<evidence type="ECO:0000256" key="4">
    <source>
        <dbReference type="ARBA" id="ARBA00012588"/>
    </source>
</evidence>
<dbReference type="InterPro" id="IPR013534">
    <property type="entry name" value="Starch_synth_cat_dom"/>
</dbReference>
<dbReference type="Proteomes" id="UP001152484">
    <property type="component" value="Unassembled WGS sequence"/>
</dbReference>
<evidence type="ECO:0000259" key="10">
    <source>
        <dbReference type="Pfam" id="PF08323"/>
    </source>
</evidence>
<keyword evidence="9" id="KW-0175">Coiled coil</keyword>
<keyword evidence="7" id="KW-0750">Starch biosynthesis</keyword>
<evidence type="ECO:0000313" key="12">
    <source>
        <dbReference type="Proteomes" id="UP001152484"/>
    </source>
</evidence>
<reference evidence="11" key="1">
    <citation type="submission" date="2022-07" db="EMBL/GenBank/DDBJ databases">
        <authorList>
            <person name="Macas J."/>
            <person name="Novak P."/>
            <person name="Neumann P."/>
        </authorList>
    </citation>
    <scope>NUCLEOTIDE SEQUENCE</scope>
</reference>
<keyword evidence="5" id="KW-0328">Glycosyltransferase</keyword>
<dbReference type="PANTHER" id="PTHR46083">
    <property type="match status" value="1"/>
</dbReference>
<dbReference type="SUPFAM" id="SSF53756">
    <property type="entry name" value="UDP-Glycosyltransferase/glycogen phosphorylase"/>
    <property type="match status" value="1"/>
</dbReference>
<dbReference type="Pfam" id="PF08323">
    <property type="entry name" value="Glyco_transf_5"/>
    <property type="match status" value="1"/>
</dbReference>
<evidence type="ECO:0000256" key="3">
    <source>
        <dbReference type="ARBA" id="ARBA00010281"/>
    </source>
</evidence>
<organism evidence="11 12">
    <name type="scientific">Cuscuta europaea</name>
    <name type="common">European dodder</name>
    <dbReference type="NCBI Taxonomy" id="41803"/>
    <lineage>
        <taxon>Eukaryota</taxon>
        <taxon>Viridiplantae</taxon>
        <taxon>Streptophyta</taxon>
        <taxon>Embryophyta</taxon>
        <taxon>Tracheophyta</taxon>
        <taxon>Spermatophyta</taxon>
        <taxon>Magnoliopsida</taxon>
        <taxon>eudicotyledons</taxon>
        <taxon>Gunneridae</taxon>
        <taxon>Pentapetalae</taxon>
        <taxon>asterids</taxon>
        <taxon>lamiids</taxon>
        <taxon>Solanales</taxon>
        <taxon>Convolvulaceae</taxon>
        <taxon>Cuscuteae</taxon>
        <taxon>Cuscuta</taxon>
        <taxon>Cuscuta subgen. Cuscuta</taxon>
    </lineage>
</organism>
<dbReference type="GO" id="GO:0004373">
    <property type="term" value="F:alpha-1,4-glucan glucosyltransferase (UDP-glucose donor) activity"/>
    <property type="evidence" value="ECO:0007669"/>
    <property type="project" value="InterPro"/>
</dbReference>
<keyword evidence="12" id="KW-1185">Reference proteome</keyword>
<evidence type="ECO:0000256" key="5">
    <source>
        <dbReference type="ARBA" id="ARBA00022676"/>
    </source>
</evidence>
<dbReference type="InterPro" id="IPR011835">
    <property type="entry name" value="GS/SS"/>
</dbReference>
<gene>
    <name evidence="11" type="ORF">CEURO_LOCUS835</name>
</gene>
<feature type="domain" description="Starch synthase catalytic" evidence="10">
    <location>
        <begin position="527"/>
        <end position="767"/>
    </location>
</feature>
<feature type="coiled-coil region" evidence="9">
    <location>
        <begin position="266"/>
        <end position="317"/>
    </location>
</feature>
<dbReference type="EMBL" id="CAMAPE010000003">
    <property type="protein sequence ID" value="CAH9055621.1"/>
    <property type="molecule type" value="Genomic_DNA"/>
</dbReference>
<dbReference type="OrthoDB" id="2018403at2759"/>
<dbReference type="GO" id="GO:0019252">
    <property type="term" value="P:starch biosynthetic process"/>
    <property type="evidence" value="ECO:0007669"/>
    <property type="project" value="UniProtKB-KW"/>
</dbReference>
<evidence type="ECO:0000256" key="9">
    <source>
        <dbReference type="SAM" id="Coils"/>
    </source>
</evidence>
<dbReference type="NCBIfam" id="TIGR02095">
    <property type="entry name" value="glgA"/>
    <property type="match status" value="1"/>
</dbReference>
<dbReference type="EC" id="2.4.1.21" evidence="4"/>
<evidence type="ECO:0000313" key="11">
    <source>
        <dbReference type="EMBL" id="CAH9055621.1"/>
    </source>
</evidence>
<dbReference type="CDD" id="cd03791">
    <property type="entry name" value="GT5_Glycogen_synthase_DULL1-like"/>
    <property type="match status" value="1"/>
</dbReference>
<dbReference type="Gene3D" id="3.40.50.2000">
    <property type="entry name" value="Glycogen Phosphorylase B"/>
    <property type="match status" value="2"/>
</dbReference>
<evidence type="ECO:0000256" key="2">
    <source>
        <dbReference type="ARBA" id="ARBA00004727"/>
    </source>
</evidence>
<comment type="pathway">
    <text evidence="2">Glycan biosynthesis; starch biosynthesis.</text>
</comment>
<proteinExistence type="inferred from homology"/>
<evidence type="ECO:0000256" key="8">
    <source>
        <dbReference type="ARBA" id="ARBA00022946"/>
    </source>
</evidence>
<dbReference type="FunFam" id="3.40.50.2000:FF:000260">
    <property type="entry name" value="Starch synthase, chloroplastic/amyloplastic"/>
    <property type="match status" value="1"/>
</dbReference>
<keyword evidence="8" id="KW-0809">Transit peptide</keyword>
<dbReference type="NCBIfam" id="NF001905">
    <property type="entry name" value="PRK00654.2-4"/>
    <property type="match status" value="1"/>
</dbReference>
<dbReference type="PANTHER" id="PTHR46083:SF2">
    <property type="entry name" value="STARCH SYNTHASE 4, CHLOROPLASTIC_AMYLOPLASTIC-RELATED"/>
    <property type="match status" value="1"/>
</dbReference>
<dbReference type="HAMAP" id="MF_00484">
    <property type="entry name" value="Glycogen_synth"/>
    <property type="match status" value="1"/>
</dbReference>
<evidence type="ECO:0000256" key="1">
    <source>
        <dbReference type="ARBA" id="ARBA00001478"/>
    </source>
</evidence>
<keyword evidence="6" id="KW-0808">Transferase</keyword>